<name>A0A976RR01_9LACO</name>
<feature type="transmembrane region" description="Helical" evidence="6">
    <location>
        <begin position="405"/>
        <end position="438"/>
    </location>
</feature>
<evidence type="ECO:0000256" key="5">
    <source>
        <dbReference type="ARBA" id="ARBA00023136"/>
    </source>
</evidence>
<dbReference type="AlphaFoldDB" id="A0A976RR01"/>
<keyword evidence="8" id="KW-1185">Reference proteome</keyword>
<protein>
    <submittedName>
        <fullName evidence="7">NCS1 family transporter</fullName>
    </submittedName>
</protein>
<dbReference type="KEGG" id="lbe:MOO44_01545"/>
<keyword evidence="4 6" id="KW-1133">Transmembrane helix</keyword>
<dbReference type="EMBL" id="CP093360">
    <property type="protein sequence ID" value="UQS86031.1"/>
    <property type="molecule type" value="Genomic_DNA"/>
</dbReference>
<evidence type="ECO:0000256" key="2">
    <source>
        <dbReference type="ARBA" id="ARBA00008974"/>
    </source>
</evidence>
<evidence type="ECO:0000256" key="1">
    <source>
        <dbReference type="ARBA" id="ARBA00004141"/>
    </source>
</evidence>
<keyword evidence="3 6" id="KW-0812">Transmembrane</keyword>
<dbReference type="PANTHER" id="PTHR30618:SF0">
    <property type="entry name" value="PURINE-URACIL PERMEASE NCS1"/>
    <property type="match status" value="1"/>
</dbReference>
<dbReference type="Proteomes" id="UP000831181">
    <property type="component" value="Plasmid p1unnamed"/>
</dbReference>
<reference evidence="7" key="1">
    <citation type="journal article" date="2022" name="Int. J. Syst. Evol. Microbiol.">
        <title>Apilactobacillus apisilvae sp. nov., Nicolia spurrieriana gen. nov. sp. nov., Bombilactobacillus folatiphilus sp. nov. and Bombilactobacillus thymidiniphilus sp. nov., four new lactic acid bacterial isolates from stingless bees Tetragonula carbonaria and Austroplebeia australis.</title>
        <authorList>
            <person name="Oliphant S.A."/>
            <person name="Watson-Haigh N.S."/>
            <person name="Sumby K.M."/>
            <person name="Gardner J."/>
            <person name="Groom S."/>
            <person name="Jiranek V."/>
        </authorList>
    </citation>
    <scope>NUCLEOTIDE SEQUENCE</scope>
    <source>
        <strain evidence="7">SGEP1_A5</strain>
    </source>
</reference>
<gene>
    <name evidence="7" type="ORF">MOO44_01545</name>
</gene>
<dbReference type="GO" id="GO:0005886">
    <property type="term" value="C:plasma membrane"/>
    <property type="evidence" value="ECO:0007669"/>
    <property type="project" value="TreeGrafter"/>
</dbReference>
<evidence type="ECO:0000313" key="7">
    <source>
        <dbReference type="EMBL" id="UQS86031.1"/>
    </source>
</evidence>
<feature type="transmembrane region" description="Helical" evidence="6">
    <location>
        <begin position="65"/>
        <end position="85"/>
    </location>
</feature>
<feature type="transmembrane region" description="Helical" evidence="6">
    <location>
        <begin position="33"/>
        <end position="59"/>
    </location>
</feature>
<evidence type="ECO:0000256" key="3">
    <source>
        <dbReference type="ARBA" id="ARBA00022692"/>
    </source>
</evidence>
<proteinExistence type="inferred from homology"/>
<feature type="transmembrane region" description="Helical" evidence="6">
    <location>
        <begin position="179"/>
        <end position="202"/>
    </location>
</feature>
<keyword evidence="7" id="KW-0614">Plasmid</keyword>
<sequence length="452" mass="49321">MQSVVNNEEISPELTIPDELLPIKDDQRKIGKLAYMSMWLGDGFNIGNITVGSSIVVAGVATMNLLQTVVAAAIAIAIVSLIFALNDRFGYETGVPYVMQLRLSFGKNGAKFSSLFRGVPSLVWFGFQSWTGALALNEIAKIITNNGFNNVAICFTFLMIVQLILSIRGFKFIKNITSVVSVIMMVSLLSLFIILLVNHGSAISQTLVQSKGSWGIQFFGFIVAFLGNYTAIFESAADYSRELKPGISNCKRGFLYFLPIGFSYGITLLTGAMLSAVTGIASPVDAMSHIFNNHVIMLLVSLFIVLGVITTNAVANITPTTYVLTSLLKLPRKLSLVLVTGLAVFTCPWLLVGDSSSQGLTIFIHSYAIFLGPLTAIILIEYYIVRKRKVDLDQLYRDDIRKINWKAFAALIAGALFALTQIELSWLIGFAVSAVVYLTVNKLSKSDTANII</sequence>
<dbReference type="CDD" id="cd10323">
    <property type="entry name" value="SLC-NCS1sbd"/>
    <property type="match status" value="1"/>
</dbReference>
<feature type="transmembrane region" description="Helical" evidence="6">
    <location>
        <begin position="364"/>
        <end position="384"/>
    </location>
</feature>
<feature type="transmembrane region" description="Helical" evidence="6">
    <location>
        <begin position="109"/>
        <end position="127"/>
    </location>
</feature>
<dbReference type="GO" id="GO:0015205">
    <property type="term" value="F:nucleobase transmembrane transporter activity"/>
    <property type="evidence" value="ECO:0007669"/>
    <property type="project" value="TreeGrafter"/>
</dbReference>
<feature type="transmembrane region" description="Helical" evidence="6">
    <location>
        <begin position="214"/>
        <end position="233"/>
    </location>
</feature>
<organism evidence="7 8">
    <name type="scientific">Nicoliella spurrieriana</name>
    <dbReference type="NCBI Taxonomy" id="2925830"/>
    <lineage>
        <taxon>Bacteria</taxon>
        <taxon>Bacillati</taxon>
        <taxon>Bacillota</taxon>
        <taxon>Bacilli</taxon>
        <taxon>Lactobacillales</taxon>
        <taxon>Lactobacillaceae</taxon>
        <taxon>Nicoliella</taxon>
    </lineage>
</organism>
<accession>A0A976RR01</accession>
<comment type="subcellular location">
    <subcellularLocation>
        <location evidence="1">Membrane</location>
        <topology evidence="1">Multi-pass membrane protein</topology>
    </subcellularLocation>
</comment>
<dbReference type="Pfam" id="PF02133">
    <property type="entry name" value="Transp_cyt_pur"/>
    <property type="match status" value="1"/>
</dbReference>
<evidence type="ECO:0000256" key="4">
    <source>
        <dbReference type="ARBA" id="ARBA00022989"/>
    </source>
</evidence>
<keyword evidence="5 6" id="KW-0472">Membrane</keyword>
<evidence type="ECO:0000256" key="6">
    <source>
        <dbReference type="SAM" id="Phobius"/>
    </source>
</evidence>
<comment type="similarity">
    <text evidence="2">Belongs to the purine-cytosine permease (2.A.39) family.</text>
</comment>
<feature type="transmembrane region" description="Helical" evidence="6">
    <location>
        <begin position="294"/>
        <end position="314"/>
    </location>
</feature>
<geneLocation type="plasmid" evidence="7 8">
    <name>p1unnamed</name>
</geneLocation>
<feature type="transmembrane region" description="Helical" evidence="6">
    <location>
        <begin position="334"/>
        <end position="352"/>
    </location>
</feature>
<dbReference type="Gene3D" id="1.10.4160.10">
    <property type="entry name" value="Hydantoin permease"/>
    <property type="match status" value="1"/>
</dbReference>
<dbReference type="RefSeq" id="WP_260115839.1">
    <property type="nucleotide sequence ID" value="NZ_CP093360.1"/>
</dbReference>
<evidence type="ECO:0000313" key="8">
    <source>
        <dbReference type="Proteomes" id="UP000831181"/>
    </source>
</evidence>
<dbReference type="InterPro" id="IPR045225">
    <property type="entry name" value="Uracil/uridine/allantoin_perm"/>
</dbReference>
<dbReference type="InterPro" id="IPR001248">
    <property type="entry name" value="Pur-cyt_permease"/>
</dbReference>
<feature type="transmembrane region" description="Helical" evidence="6">
    <location>
        <begin position="254"/>
        <end position="274"/>
    </location>
</feature>
<feature type="transmembrane region" description="Helical" evidence="6">
    <location>
        <begin position="147"/>
        <end position="167"/>
    </location>
</feature>
<dbReference type="PANTHER" id="PTHR30618">
    <property type="entry name" value="NCS1 FAMILY PURINE/PYRIMIDINE TRANSPORTER"/>
    <property type="match status" value="1"/>
</dbReference>